<dbReference type="Proteomes" id="UP000199315">
    <property type="component" value="Unassembled WGS sequence"/>
</dbReference>
<sequence>MKLKDILFVAITAVLFGIVYLGAVYMGAALTGILTPMGLGIYGYEPFYGIWFLAAVFTTYVLQKPGVGIIAEMLAALLEVLMGNFFGPIIFISGFIQGLGSEIGFAVFRYKKYSLQSTMLAATGCTVLSFIWTGIRSQYWTLSPMVVLGIFVIRLASALIICGFGCKLLADGLAKAGVLKGYALGLGQMTLEEE</sequence>
<organism evidence="2 3">
    <name type="scientific">Anaerobium acetethylicum</name>
    <dbReference type="NCBI Taxonomy" id="1619234"/>
    <lineage>
        <taxon>Bacteria</taxon>
        <taxon>Bacillati</taxon>
        <taxon>Bacillota</taxon>
        <taxon>Clostridia</taxon>
        <taxon>Lachnospirales</taxon>
        <taxon>Lachnospiraceae</taxon>
        <taxon>Anaerobium</taxon>
    </lineage>
</organism>
<protein>
    <submittedName>
        <fullName evidence="2">Energy-coupling factor transport system substrate-specific component</fullName>
    </submittedName>
</protein>
<dbReference type="InterPro" id="IPR017195">
    <property type="entry name" value="ABC_thiamin-permease_prd"/>
</dbReference>
<dbReference type="AlphaFoldDB" id="A0A1D3TRM6"/>
<evidence type="ECO:0000313" key="3">
    <source>
        <dbReference type="Proteomes" id="UP000199315"/>
    </source>
</evidence>
<evidence type="ECO:0000313" key="2">
    <source>
        <dbReference type="EMBL" id="SCP96405.1"/>
    </source>
</evidence>
<dbReference type="STRING" id="1619234.SAMN05421730_1004163"/>
<feature type="transmembrane region" description="Helical" evidence="1">
    <location>
        <begin position="147"/>
        <end position="170"/>
    </location>
</feature>
<feature type="transmembrane region" description="Helical" evidence="1">
    <location>
        <begin position="46"/>
        <end position="62"/>
    </location>
</feature>
<dbReference type="OrthoDB" id="8017424at2"/>
<dbReference type="Pfam" id="PF09819">
    <property type="entry name" value="ABC_cobalt"/>
    <property type="match status" value="1"/>
</dbReference>
<feature type="transmembrane region" description="Helical" evidence="1">
    <location>
        <begin position="7"/>
        <end position="34"/>
    </location>
</feature>
<dbReference type="PIRSF" id="PIRSF037394">
    <property type="entry name" value="ABC_thiamine-permease_YkoE_prd"/>
    <property type="match status" value="1"/>
</dbReference>
<reference evidence="2 3" key="1">
    <citation type="submission" date="2016-09" db="EMBL/GenBank/DDBJ databases">
        <authorList>
            <person name="Capua I."/>
            <person name="De Benedictis P."/>
            <person name="Joannis T."/>
            <person name="Lombin L.H."/>
            <person name="Cattoli G."/>
        </authorList>
    </citation>
    <scope>NUCLEOTIDE SEQUENCE [LARGE SCALE GENOMIC DNA]</scope>
    <source>
        <strain evidence="2 3">GluBS11</strain>
    </source>
</reference>
<keyword evidence="1" id="KW-0472">Membrane</keyword>
<keyword evidence="1" id="KW-1133">Transmembrane helix</keyword>
<name>A0A1D3TRM6_9FIRM</name>
<feature type="transmembrane region" description="Helical" evidence="1">
    <location>
        <begin position="116"/>
        <end position="135"/>
    </location>
</feature>
<dbReference type="EMBL" id="FMKA01000004">
    <property type="protein sequence ID" value="SCP96405.1"/>
    <property type="molecule type" value="Genomic_DNA"/>
</dbReference>
<proteinExistence type="predicted"/>
<accession>A0A1D3TRM6</accession>
<evidence type="ECO:0000256" key="1">
    <source>
        <dbReference type="SAM" id="Phobius"/>
    </source>
</evidence>
<gene>
    <name evidence="2" type="ORF">SAMN05421730_1004163</name>
</gene>
<keyword evidence="3" id="KW-1185">Reference proteome</keyword>
<dbReference type="RefSeq" id="WP_091231588.1">
    <property type="nucleotide sequence ID" value="NZ_FMKA01000004.1"/>
</dbReference>
<feature type="transmembrane region" description="Helical" evidence="1">
    <location>
        <begin position="74"/>
        <end position="96"/>
    </location>
</feature>
<keyword evidence="1" id="KW-0812">Transmembrane</keyword>